<sequence>MREFYACYLLQSQGTKSRGKTYIGFTVNPKRRIRQHNGEIGAGAWKTKSGRPWSMVLVVYGFPTKVQALQFEWAWQHPEKSKAVRDDVAALVASCKRAGLSGAKGKIRLLMLLLNSEQWRYFPLAVQVLSTDFSKLLHGVASPPDHISILYGPAETLPTVVADDFDEGEIRDCDSESEAPTTAMDEADIGVGGTDGDGPSLVDTAADGQSISVEDGEQAEAAAELDPKLAREAAKLAVRCAVCEEPAKSSWLECPSCTARAHLTCLASHFIQSDPSQPSVPERGPCPMCGDARTWAEALLSEKHIGWAGRRSGRVRPTLKADAKLKRITASKKPHAKSSSSGAAPEDDGQTQSQAPETPTKPAKSSNVGRRRVTRKAQLVAAVEGSSQPVGTPDEANTDKVSRLLQDDRSAEAGGDSAAARSTVAKARKSPRRRKALVRVAPVLEDSVAGHQATLSDPSTTGHSSASKSSKAAGSSSKGSQHCKALDAEPFASSLCSGAELSPITEEQISQRSVTRQVSSPADDMAGGAAAARAGQPWALPAQDAWCYIASSPELSVQASPQLAACLSSPRDSHTEVHRNIDGSSKAAQMQTSGVAKSSQAGSVQREPISLLSSDSEEERVCRQGSEAAVGDLEKPGKRCRSTRKSADVRGAAPKSPRACSGKASASAAASAPVLAPAAGHLGPEALKETPIASKLAGKLRLGCSQEALANEAAVECSPIWLPSPAPLRRRLEGALAMETALGAAQHDASEKDADGAVIDIDLS</sequence>
<feature type="region of interest" description="Disordered" evidence="9">
    <location>
        <begin position="172"/>
        <end position="202"/>
    </location>
</feature>
<keyword evidence="1 8" id="KW-0540">Nuclease</keyword>
<comment type="caution">
    <text evidence="8">Lacks conserved residue(s) required for the propagation of feature annotation.</text>
</comment>
<gene>
    <name evidence="11" type="primary">g2462</name>
    <name evidence="11" type="ORF">VP750_LOCUS2104</name>
</gene>
<evidence type="ECO:0000256" key="2">
    <source>
        <dbReference type="ARBA" id="ARBA00022759"/>
    </source>
</evidence>
<name>A0ABP1FKG3_9CHLO</name>
<keyword evidence="3 8" id="KW-0227">DNA damage</keyword>
<feature type="compositionally biased region" description="Polar residues" evidence="9">
    <location>
        <begin position="453"/>
        <end position="463"/>
    </location>
</feature>
<proteinExistence type="inferred from homology"/>
<dbReference type="PANTHER" id="PTHR20208">
    <property type="entry name" value="STRUCTURE-SPECIFIC ENDONUCLEASE SUBUNIT SLX1"/>
    <property type="match status" value="1"/>
</dbReference>
<comment type="subunit">
    <text evidence="8">Forms a heterodimer with a member of the SLX4 family.</text>
</comment>
<feature type="region of interest" description="Disordered" evidence="9">
    <location>
        <begin position="318"/>
        <end position="484"/>
    </location>
</feature>
<feature type="compositionally biased region" description="Basic and acidic residues" evidence="9">
    <location>
        <begin position="397"/>
        <end position="411"/>
    </location>
</feature>
<dbReference type="EMBL" id="CAXHTA020000003">
    <property type="protein sequence ID" value="CAL5220445.1"/>
    <property type="molecule type" value="Genomic_DNA"/>
</dbReference>
<feature type="domain" description="GIY-YIG" evidence="10">
    <location>
        <begin position="3"/>
        <end position="85"/>
    </location>
</feature>
<feature type="compositionally biased region" description="Low complexity" evidence="9">
    <location>
        <begin position="521"/>
        <end position="535"/>
    </location>
</feature>
<keyword evidence="12" id="KW-1185">Reference proteome</keyword>
<dbReference type="InterPro" id="IPR027520">
    <property type="entry name" value="Slx1"/>
</dbReference>
<dbReference type="Pfam" id="PF01541">
    <property type="entry name" value="GIY-YIG"/>
    <property type="match status" value="1"/>
</dbReference>
<keyword evidence="2 8" id="KW-0255">Endonuclease</keyword>
<comment type="similarity">
    <text evidence="8">Belongs to the SLX1 family.</text>
</comment>
<dbReference type="InterPro" id="IPR000305">
    <property type="entry name" value="GIY-YIG_endonuc"/>
</dbReference>
<dbReference type="Proteomes" id="UP001497392">
    <property type="component" value="Unassembled WGS sequence"/>
</dbReference>
<keyword evidence="6 8" id="KW-0234">DNA repair</keyword>
<feature type="compositionally biased region" description="Basic residues" evidence="9">
    <location>
        <begin position="326"/>
        <end position="336"/>
    </location>
</feature>
<dbReference type="InterPro" id="IPR050381">
    <property type="entry name" value="SLX1_endonuclease"/>
</dbReference>
<protein>
    <recommendedName>
        <fullName evidence="8">Structure-specific endonuclease subunit SLX1 homolog</fullName>
        <ecNumber evidence="8">3.1.-.-</ecNumber>
    </recommendedName>
</protein>
<dbReference type="InterPro" id="IPR048749">
    <property type="entry name" value="SLX1_C"/>
</dbReference>
<dbReference type="InterPro" id="IPR035901">
    <property type="entry name" value="GIY-YIG_endonuc_sf"/>
</dbReference>
<evidence type="ECO:0000313" key="11">
    <source>
        <dbReference type="EMBL" id="CAL5220445.1"/>
    </source>
</evidence>
<evidence type="ECO:0000256" key="8">
    <source>
        <dbReference type="HAMAP-Rule" id="MF_03100"/>
    </source>
</evidence>
<evidence type="ECO:0000256" key="7">
    <source>
        <dbReference type="ARBA" id="ARBA00023242"/>
    </source>
</evidence>
<dbReference type="HAMAP" id="MF_03100">
    <property type="entry name" value="Endonuc_su_Slx1"/>
    <property type="match status" value="1"/>
</dbReference>
<evidence type="ECO:0000256" key="1">
    <source>
        <dbReference type="ARBA" id="ARBA00022722"/>
    </source>
</evidence>
<dbReference type="PROSITE" id="PS50164">
    <property type="entry name" value="GIY_YIG"/>
    <property type="match status" value="1"/>
</dbReference>
<dbReference type="SUPFAM" id="SSF82771">
    <property type="entry name" value="GIY-YIG endonuclease"/>
    <property type="match status" value="1"/>
</dbReference>
<accession>A0ABP1FKG3</accession>
<evidence type="ECO:0000313" key="12">
    <source>
        <dbReference type="Proteomes" id="UP001497392"/>
    </source>
</evidence>
<evidence type="ECO:0000256" key="5">
    <source>
        <dbReference type="ARBA" id="ARBA00023172"/>
    </source>
</evidence>
<feature type="compositionally biased region" description="Polar residues" evidence="9">
    <location>
        <begin position="350"/>
        <end position="368"/>
    </location>
</feature>
<evidence type="ECO:0000256" key="9">
    <source>
        <dbReference type="SAM" id="MobiDB-lite"/>
    </source>
</evidence>
<feature type="region of interest" description="Disordered" evidence="9">
    <location>
        <begin position="503"/>
        <end position="535"/>
    </location>
</feature>
<comment type="caution">
    <text evidence="11">The sequence shown here is derived from an EMBL/GenBank/DDBJ whole genome shotgun (WGS) entry which is preliminary data.</text>
</comment>
<feature type="compositionally biased region" description="Polar residues" evidence="9">
    <location>
        <begin position="582"/>
        <end position="603"/>
    </location>
</feature>
<evidence type="ECO:0000256" key="4">
    <source>
        <dbReference type="ARBA" id="ARBA00022801"/>
    </source>
</evidence>
<evidence type="ECO:0000256" key="6">
    <source>
        <dbReference type="ARBA" id="ARBA00023204"/>
    </source>
</evidence>
<dbReference type="CDD" id="cd10455">
    <property type="entry name" value="GIY-YIG_SLX1"/>
    <property type="match status" value="1"/>
</dbReference>
<dbReference type="Pfam" id="PF21202">
    <property type="entry name" value="SLX1_C"/>
    <property type="match status" value="1"/>
</dbReference>
<comment type="subcellular location">
    <subcellularLocation>
        <location evidence="8">Nucleus</location>
    </subcellularLocation>
</comment>
<organism evidence="11 12">
    <name type="scientific">Coccomyxa viridis</name>
    <dbReference type="NCBI Taxonomy" id="1274662"/>
    <lineage>
        <taxon>Eukaryota</taxon>
        <taxon>Viridiplantae</taxon>
        <taxon>Chlorophyta</taxon>
        <taxon>core chlorophytes</taxon>
        <taxon>Trebouxiophyceae</taxon>
        <taxon>Trebouxiophyceae incertae sedis</taxon>
        <taxon>Coccomyxaceae</taxon>
        <taxon>Coccomyxa</taxon>
    </lineage>
</organism>
<comment type="function">
    <text evidence="8">Catalytic subunit of a heterodimeric structure-specific endonuclease that resolves DNA secondary structures generated during DNA repair and recombination. Has endonuclease activity towards branched DNA substrates, introducing single-strand cuts in duplex DNA close to junctions with ss-DNA.</text>
</comment>
<comment type="cofactor">
    <cofactor evidence="8">
        <name>a divalent metal cation</name>
        <dbReference type="ChEBI" id="CHEBI:60240"/>
    </cofactor>
</comment>
<evidence type="ECO:0000256" key="3">
    <source>
        <dbReference type="ARBA" id="ARBA00022763"/>
    </source>
</evidence>
<evidence type="ECO:0000259" key="10">
    <source>
        <dbReference type="PROSITE" id="PS50164"/>
    </source>
</evidence>
<reference evidence="11 12" key="1">
    <citation type="submission" date="2024-06" db="EMBL/GenBank/DDBJ databases">
        <authorList>
            <person name="Kraege A."/>
            <person name="Thomma B."/>
        </authorList>
    </citation>
    <scope>NUCLEOTIDE SEQUENCE [LARGE SCALE GENOMIC DNA]</scope>
</reference>
<dbReference type="PANTHER" id="PTHR20208:SF10">
    <property type="entry name" value="STRUCTURE-SPECIFIC ENDONUCLEASE SUBUNIT SLX1"/>
    <property type="match status" value="1"/>
</dbReference>
<dbReference type="EC" id="3.1.-.-" evidence="8"/>
<dbReference type="InterPro" id="IPR013083">
    <property type="entry name" value="Znf_RING/FYVE/PHD"/>
</dbReference>
<feature type="compositionally biased region" description="Polar residues" evidence="9">
    <location>
        <begin position="505"/>
        <end position="520"/>
    </location>
</feature>
<feature type="compositionally biased region" description="Low complexity" evidence="9">
    <location>
        <begin position="464"/>
        <end position="480"/>
    </location>
</feature>
<keyword evidence="7 8" id="KW-0539">Nucleus</keyword>
<keyword evidence="5 8" id="KW-0233">DNA recombination</keyword>
<keyword evidence="4 8" id="KW-0378">Hydrolase</keyword>
<feature type="compositionally biased region" description="Basic residues" evidence="9">
    <location>
        <begin position="426"/>
        <end position="437"/>
    </location>
</feature>
<dbReference type="Gene3D" id="3.30.40.10">
    <property type="entry name" value="Zinc/RING finger domain, C3HC4 (zinc finger)"/>
    <property type="match status" value="1"/>
</dbReference>
<dbReference type="Gene3D" id="3.40.1440.10">
    <property type="entry name" value="GIY-YIG endonuclease"/>
    <property type="match status" value="1"/>
</dbReference>
<feature type="compositionally biased region" description="Basic and acidic residues" evidence="9">
    <location>
        <begin position="571"/>
        <end position="581"/>
    </location>
</feature>
<feature type="region of interest" description="Disordered" evidence="9">
    <location>
        <begin position="568"/>
        <end position="661"/>
    </location>
</feature>